<keyword evidence="5" id="KW-0653">Protein transport</keyword>
<feature type="compositionally biased region" description="Low complexity" evidence="10">
    <location>
        <begin position="387"/>
        <end position="430"/>
    </location>
</feature>
<protein>
    <recommendedName>
        <fullName evidence="12">RRM domain-containing protein</fullName>
    </recommendedName>
</protein>
<evidence type="ECO:0000256" key="9">
    <source>
        <dbReference type="PROSITE-ProRule" id="PRU00176"/>
    </source>
</evidence>
<dbReference type="InterPro" id="IPR023601">
    <property type="entry name" value="Golgi_SNAP_su1"/>
</dbReference>
<evidence type="ECO:0000256" key="7">
    <source>
        <dbReference type="ARBA" id="ARBA00023034"/>
    </source>
</evidence>
<proteinExistence type="inferred from homology"/>
<evidence type="ECO:0000256" key="10">
    <source>
        <dbReference type="SAM" id="MobiDB-lite"/>
    </source>
</evidence>
<dbReference type="GO" id="GO:0048219">
    <property type="term" value="P:inter-Golgi cisterna vesicle-mediated transport"/>
    <property type="evidence" value="ECO:0007669"/>
    <property type="project" value="TreeGrafter"/>
</dbReference>
<organism evidence="13 14">
    <name type="scientific">Phytophthora sojae (strain P6497)</name>
    <name type="common">Soybean stem and root rot agent</name>
    <name type="synonym">Phytophthora megasperma f. sp. glycines</name>
    <dbReference type="NCBI Taxonomy" id="1094619"/>
    <lineage>
        <taxon>Eukaryota</taxon>
        <taxon>Sar</taxon>
        <taxon>Stramenopiles</taxon>
        <taxon>Oomycota</taxon>
        <taxon>Peronosporomycetes</taxon>
        <taxon>Peronosporales</taxon>
        <taxon>Peronosporaceae</taxon>
        <taxon>Phytophthora</taxon>
    </lineage>
</organism>
<name>G4YG82_PHYSP</name>
<feature type="transmembrane region" description="Helical" evidence="11">
    <location>
        <begin position="211"/>
        <end position="236"/>
    </location>
</feature>
<dbReference type="KEGG" id="psoj:PHYSODRAFT_537360"/>
<feature type="compositionally biased region" description="Basic residues" evidence="10">
    <location>
        <begin position="329"/>
        <end position="386"/>
    </location>
</feature>
<dbReference type="STRING" id="1094619.G4YG82"/>
<dbReference type="EMBL" id="JH159151">
    <property type="protein sequence ID" value="EGZ28694.1"/>
    <property type="molecule type" value="Genomic_DNA"/>
</dbReference>
<dbReference type="GO" id="GO:0031201">
    <property type="term" value="C:SNARE complex"/>
    <property type="evidence" value="ECO:0007669"/>
    <property type="project" value="TreeGrafter"/>
</dbReference>
<dbReference type="GO" id="GO:0015031">
    <property type="term" value="P:protein transport"/>
    <property type="evidence" value="ECO:0007669"/>
    <property type="project" value="UniProtKB-KW"/>
</dbReference>
<evidence type="ECO:0000259" key="12">
    <source>
        <dbReference type="PROSITE" id="PS50102"/>
    </source>
</evidence>
<dbReference type="SMR" id="G4YG82"/>
<keyword evidence="3" id="KW-0813">Transport</keyword>
<dbReference type="AlphaFoldDB" id="G4YG82"/>
<dbReference type="PANTHER" id="PTHR21094">
    <property type="entry name" value="GOS-28 SNARE- RELATED"/>
    <property type="match status" value="1"/>
</dbReference>
<evidence type="ECO:0000256" key="2">
    <source>
        <dbReference type="ARBA" id="ARBA00008473"/>
    </source>
</evidence>
<reference evidence="13 14" key="1">
    <citation type="journal article" date="2006" name="Science">
        <title>Phytophthora genome sequences uncover evolutionary origins and mechanisms of pathogenesis.</title>
        <authorList>
            <person name="Tyler B.M."/>
            <person name="Tripathy S."/>
            <person name="Zhang X."/>
            <person name="Dehal P."/>
            <person name="Jiang R.H."/>
            <person name="Aerts A."/>
            <person name="Arredondo F.D."/>
            <person name="Baxter L."/>
            <person name="Bensasson D."/>
            <person name="Beynon J.L."/>
            <person name="Chapman J."/>
            <person name="Damasceno C.M."/>
            <person name="Dorrance A.E."/>
            <person name="Dou D."/>
            <person name="Dickerman A.W."/>
            <person name="Dubchak I.L."/>
            <person name="Garbelotto M."/>
            <person name="Gijzen M."/>
            <person name="Gordon S.G."/>
            <person name="Govers F."/>
            <person name="Grunwald N.J."/>
            <person name="Huang W."/>
            <person name="Ivors K.L."/>
            <person name="Jones R.W."/>
            <person name="Kamoun S."/>
            <person name="Krampis K."/>
            <person name="Lamour K.H."/>
            <person name="Lee M.K."/>
            <person name="McDonald W.H."/>
            <person name="Medina M."/>
            <person name="Meijer H.J."/>
            <person name="Nordberg E.K."/>
            <person name="Maclean D.J."/>
            <person name="Ospina-Giraldo M.D."/>
            <person name="Morris P.F."/>
            <person name="Phuntumart V."/>
            <person name="Putnam N.H."/>
            <person name="Rash S."/>
            <person name="Rose J.K."/>
            <person name="Sakihama Y."/>
            <person name="Salamov A.A."/>
            <person name="Savidor A."/>
            <person name="Scheuring C.F."/>
            <person name="Smith B.M."/>
            <person name="Sobral B.W."/>
            <person name="Terry A."/>
            <person name="Torto-Alalibo T.A."/>
            <person name="Win J."/>
            <person name="Xu Z."/>
            <person name="Zhang H."/>
            <person name="Grigoriev I.V."/>
            <person name="Rokhsar D.S."/>
            <person name="Boore J.L."/>
        </authorList>
    </citation>
    <scope>NUCLEOTIDE SEQUENCE [LARGE SCALE GENOMIC DNA]</scope>
    <source>
        <strain evidence="13 14">P6497</strain>
    </source>
</reference>
<dbReference type="PANTHER" id="PTHR21094:SF2">
    <property type="entry name" value="GOLGI SNAP RECEPTOR COMPLEX MEMBER 1"/>
    <property type="match status" value="1"/>
</dbReference>
<comment type="subcellular location">
    <subcellularLocation>
        <location evidence="1">Golgi apparatus membrane</location>
        <topology evidence="1">Single-pass type IV membrane protein</topology>
    </subcellularLocation>
</comment>
<evidence type="ECO:0000256" key="11">
    <source>
        <dbReference type="SAM" id="Phobius"/>
    </source>
</evidence>
<dbReference type="OMA" id="CICFTLC"/>
<dbReference type="Gene3D" id="3.30.70.330">
    <property type="match status" value="1"/>
</dbReference>
<keyword evidence="4 11" id="KW-0812">Transmembrane</keyword>
<keyword evidence="6 11" id="KW-1133">Transmembrane helix</keyword>
<evidence type="ECO:0000256" key="6">
    <source>
        <dbReference type="ARBA" id="ARBA00022989"/>
    </source>
</evidence>
<evidence type="ECO:0000256" key="5">
    <source>
        <dbReference type="ARBA" id="ARBA00022927"/>
    </source>
</evidence>
<keyword evidence="14" id="KW-1185">Reference proteome</keyword>
<dbReference type="SUPFAM" id="SSF54928">
    <property type="entry name" value="RNA-binding domain, RBD"/>
    <property type="match status" value="1"/>
</dbReference>
<dbReference type="InterPro" id="IPR003954">
    <property type="entry name" value="RRM_euk-type"/>
</dbReference>
<dbReference type="SMART" id="SM00361">
    <property type="entry name" value="RRM_1"/>
    <property type="match status" value="1"/>
</dbReference>
<dbReference type="GeneID" id="20662316"/>
<dbReference type="GO" id="GO:0005484">
    <property type="term" value="F:SNAP receptor activity"/>
    <property type="evidence" value="ECO:0007669"/>
    <property type="project" value="TreeGrafter"/>
</dbReference>
<dbReference type="Pfam" id="PF12352">
    <property type="entry name" value="V-SNARE_C"/>
    <property type="match status" value="1"/>
</dbReference>
<dbReference type="GO" id="GO:0006906">
    <property type="term" value="P:vesicle fusion"/>
    <property type="evidence" value="ECO:0007669"/>
    <property type="project" value="TreeGrafter"/>
</dbReference>
<gene>
    <name evidence="13" type="ORF">PHYSODRAFT_537360</name>
</gene>
<dbReference type="GO" id="GO:0003723">
    <property type="term" value="F:RNA binding"/>
    <property type="evidence" value="ECO:0007669"/>
    <property type="project" value="UniProtKB-UniRule"/>
</dbReference>
<evidence type="ECO:0000256" key="4">
    <source>
        <dbReference type="ARBA" id="ARBA00022692"/>
    </source>
</evidence>
<evidence type="ECO:0000313" key="13">
    <source>
        <dbReference type="EMBL" id="EGZ28694.1"/>
    </source>
</evidence>
<dbReference type="GO" id="GO:0006888">
    <property type="term" value="P:endoplasmic reticulum to Golgi vesicle-mediated transport"/>
    <property type="evidence" value="ECO:0007669"/>
    <property type="project" value="InterPro"/>
</dbReference>
<feature type="domain" description="RRM" evidence="12">
    <location>
        <begin position="232"/>
        <end position="310"/>
    </location>
</feature>
<evidence type="ECO:0000313" key="14">
    <source>
        <dbReference type="Proteomes" id="UP000002640"/>
    </source>
</evidence>
<dbReference type="InParanoid" id="G4YG82"/>
<dbReference type="PROSITE" id="PS50102">
    <property type="entry name" value="RRM"/>
    <property type="match status" value="1"/>
</dbReference>
<dbReference type="InterPro" id="IPR012677">
    <property type="entry name" value="Nucleotide-bd_a/b_plait_sf"/>
</dbReference>
<sequence length="460" mass="52427">MMQTTTRSWEDLRSSARAAERTLEDKIAAYTAISRAQVRSSAAAYDEENPPEETVDERELAVDIENVLASLSDTIDEMNVVVNKTSVKTQDAMLQRYRELYFDFNTEFRRSMSALQEKRDAQKLFGNRGHNGHSDDAEMDSLLNERRAVDSSRSMTGSIIEQAMATKNALENQRRQFTSSHGKVATLGSSFAGINTLVEQIRRKKMRNNTILALVIAGCICFTLCMGDRGGISLLVRNISRRLRPEDIRKEFERYGEVRDVYIPKDYYTKEPKGFAFVEFRSEREADDARRNLDGVRIDGRDIRVVFAQERRKSTDQMRERERTERRGGGRRSRSRSPRRRAPRGRSRSRSRDRRAPARRSSRSRSPVKGRSRSRSRSGSRGRSPPRRSGSPAPRSRSPSPRRSASPRAAASPRRPASPRRSASPAARSPSPRRTKDRSYSPSPRRDEGRRSPSGSPRRD</sequence>
<feature type="region of interest" description="Disordered" evidence="10">
    <location>
        <begin position="309"/>
        <end position="460"/>
    </location>
</feature>
<comment type="similarity">
    <text evidence="2">Belongs to the GOSR1 family.</text>
</comment>
<keyword evidence="8 11" id="KW-0472">Membrane</keyword>
<accession>G4YG82</accession>
<feature type="compositionally biased region" description="Basic and acidic residues" evidence="10">
    <location>
        <begin position="309"/>
        <end position="328"/>
    </location>
</feature>
<dbReference type="InterPro" id="IPR035979">
    <property type="entry name" value="RBD_domain_sf"/>
</dbReference>
<dbReference type="SMART" id="SM00360">
    <property type="entry name" value="RRM"/>
    <property type="match status" value="1"/>
</dbReference>
<dbReference type="RefSeq" id="XP_009515969.1">
    <property type="nucleotide sequence ID" value="XM_009517674.1"/>
</dbReference>
<dbReference type="GO" id="GO:0000139">
    <property type="term" value="C:Golgi membrane"/>
    <property type="evidence" value="ECO:0007669"/>
    <property type="project" value="UniProtKB-SubCell"/>
</dbReference>
<feature type="compositionally biased region" description="Basic and acidic residues" evidence="10">
    <location>
        <begin position="444"/>
        <end position="460"/>
    </location>
</feature>
<keyword evidence="7" id="KW-0333">Golgi apparatus</keyword>
<dbReference type="GO" id="GO:0005797">
    <property type="term" value="C:Golgi medial cisterna"/>
    <property type="evidence" value="ECO:0007669"/>
    <property type="project" value="TreeGrafter"/>
</dbReference>
<dbReference type="GO" id="GO:0005801">
    <property type="term" value="C:cis-Golgi network"/>
    <property type="evidence" value="ECO:0007669"/>
    <property type="project" value="InterPro"/>
</dbReference>
<dbReference type="Proteomes" id="UP000002640">
    <property type="component" value="Unassembled WGS sequence"/>
</dbReference>
<dbReference type="InterPro" id="IPR000504">
    <property type="entry name" value="RRM_dom"/>
</dbReference>
<evidence type="ECO:0000256" key="8">
    <source>
        <dbReference type="ARBA" id="ARBA00023136"/>
    </source>
</evidence>
<keyword evidence="9" id="KW-0694">RNA-binding</keyword>
<evidence type="ECO:0000256" key="1">
    <source>
        <dbReference type="ARBA" id="ARBA00004409"/>
    </source>
</evidence>
<dbReference type="Pfam" id="PF00076">
    <property type="entry name" value="RRM_1"/>
    <property type="match status" value="1"/>
</dbReference>
<evidence type="ECO:0000256" key="3">
    <source>
        <dbReference type="ARBA" id="ARBA00022448"/>
    </source>
</evidence>